<dbReference type="Proteomes" id="UP001321473">
    <property type="component" value="Unassembled WGS sequence"/>
</dbReference>
<accession>A0AAQ4F477</accession>
<dbReference type="EMBL" id="JARKHS020007572">
    <property type="protein sequence ID" value="KAK8781545.1"/>
    <property type="molecule type" value="Genomic_DNA"/>
</dbReference>
<comment type="caution">
    <text evidence="1">The sequence shown here is derived from an EMBL/GenBank/DDBJ whole genome shotgun (WGS) entry which is preliminary data.</text>
</comment>
<name>A0AAQ4F477_AMBAM</name>
<dbReference type="AlphaFoldDB" id="A0AAQ4F477"/>
<sequence>MSAPPLVVYPDISSFPPSYSEATRQHASLGGALTFVDFLPYCTNPGGFASLPTFEPFRVLVQRANQWLQENCTWEVKTCESVEFKASQSVNIERMTYLEYGEHHTCYMRGLRLWLVPRMDQSRPAQQLDYCNLIPQQTAPAGTFGLPTFETLQDLLQRYNSQRVYQPAPGRVLVVETQEMKIPSFSNFDPDRSFWTEHGARSRQFLFVVRVFYELGSAGPEEIGVADFVPVQQSAGGAFTMPTYEPFSYVVARAAQWCSQQSSLRFCNAQSLEIKLRSDPAQGLSFGTMSNRTVVDTQRMSYTEHANVGTFYVRVLRVAYSRELAPLEGGLPPSPPLALHCKTFMPLPLTKGVLMPEFESLSATKKRVEAWIRATGARVLSCETAAMRLFSGGEAYAGTETSFTYNNGEHNEFWIFVLRIYMDGAYQEPPEEMLPPVPEVHDTGCCVIL</sequence>
<organism evidence="1 2">
    <name type="scientific">Amblyomma americanum</name>
    <name type="common">Lone star tick</name>
    <dbReference type="NCBI Taxonomy" id="6943"/>
    <lineage>
        <taxon>Eukaryota</taxon>
        <taxon>Metazoa</taxon>
        <taxon>Ecdysozoa</taxon>
        <taxon>Arthropoda</taxon>
        <taxon>Chelicerata</taxon>
        <taxon>Arachnida</taxon>
        <taxon>Acari</taxon>
        <taxon>Parasitiformes</taxon>
        <taxon>Ixodida</taxon>
        <taxon>Ixodoidea</taxon>
        <taxon>Ixodidae</taxon>
        <taxon>Amblyomminae</taxon>
        <taxon>Amblyomma</taxon>
    </lineage>
</organism>
<protein>
    <submittedName>
        <fullName evidence="1">Uncharacterized protein</fullName>
    </submittedName>
</protein>
<evidence type="ECO:0000313" key="2">
    <source>
        <dbReference type="Proteomes" id="UP001321473"/>
    </source>
</evidence>
<evidence type="ECO:0000313" key="1">
    <source>
        <dbReference type="EMBL" id="KAK8781545.1"/>
    </source>
</evidence>
<keyword evidence="2" id="KW-1185">Reference proteome</keyword>
<gene>
    <name evidence="1" type="ORF">V5799_017113</name>
</gene>
<proteinExistence type="predicted"/>
<reference evidence="1 2" key="1">
    <citation type="journal article" date="2023" name="Arcadia Sci">
        <title>De novo assembly of a long-read Amblyomma americanum tick genome.</title>
        <authorList>
            <person name="Chou S."/>
            <person name="Poskanzer K.E."/>
            <person name="Rollins M."/>
            <person name="Thuy-Boun P.S."/>
        </authorList>
    </citation>
    <scope>NUCLEOTIDE SEQUENCE [LARGE SCALE GENOMIC DNA]</scope>
    <source>
        <strain evidence="1">F_SG_1</strain>
        <tissue evidence="1">Salivary glands</tissue>
    </source>
</reference>